<organism evidence="3 4">
    <name type="scientific">Allosphingosinicella flava</name>
    <dbReference type="NCBI Taxonomy" id="2771430"/>
    <lineage>
        <taxon>Bacteria</taxon>
        <taxon>Pseudomonadati</taxon>
        <taxon>Pseudomonadota</taxon>
        <taxon>Alphaproteobacteria</taxon>
        <taxon>Sphingomonadales</taxon>
        <taxon>Sphingomonadaceae</taxon>
        <taxon>Allosphingosinicella</taxon>
    </lineage>
</organism>
<dbReference type="Proteomes" id="UP000594873">
    <property type="component" value="Chromosome"/>
</dbReference>
<evidence type="ECO:0000313" key="3">
    <source>
        <dbReference type="EMBL" id="QPQ54693.1"/>
    </source>
</evidence>
<dbReference type="Pfam" id="PF10988">
    <property type="entry name" value="DUF2807"/>
    <property type="match status" value="1"/>
</dbReference>
<feature type="chain" id="PRO_5032667965" evidence="1">
    <location>
        <begin position="20"/>
        <end position="232"/>
    </location>
</feature>
<evidence type="ECO:0000259" key="2">
    <source>
        <dbReference type="Pfam" id="PF10988"/>
    </source>
</evidence>
<evidence type="ECO:0000256" key="1">
    <source>
        <dbReference type="SAM" id="SignalP"/>
    </source>
</evidence>
<protein>
    <submittedName>
        <fullName evidence="3">DUF2807 domain-containing protein</fullName>
    </submittedName>
</protein>
<keyword evidence="4" id="KW-1185">Reference proteome</keyword>
<dbReference type="EMBL" id="CP065592">
    <property type="protein sequence ID" value="QPQ54693.1"/>
    <property type="molecule type" value="Genomic_DNA"/>
</dbReference>
<reference evidence="3 4" key="1">
    <citation type="submission" date="2020-11" db="EMBL/GenBank/DDBJ databases">
        <title>Genome seq and assembly of Sphingosinicella sp.</title>
        <authorList>
            <person name="Chhetri G."/>
        </authorList>
    </citation>
    <scope>NUCLEOTIDE SEQUENCE [LARGE SCALE GENOMIC DNA]</scope>
    <source>
        <strain evidence="3 4">UDD2</strain>
    </source>
</reference>
<proteinExistence type="predicted"/>
<dbReference type="Gene3D" id="2.160.20.120">
    <property type="match status" value="1"/>
</dbReference>
<name>A0A7T2GJK7_9SPHN</name>
<dbReference type="AlphaFoldDB" id="A0A7T2GJK7"/>
<evidence type="ECO:0000313" key="4">
    <source>
        <dbReference type="Proteomes" id="UP000594873"/>
    </source>
</evidence>
<feature type="domain" description="Putative auto-transporter adhesin head GIN" evidence="2">
    <location>
        <begin position="28"/>
        <end position="213"/>
    </location>
</feature>
<dbReference type="KEGG" id="sflv:IC614_10220"/>
<accession>A0A7T2GJK7</accession>
<feature type="signal peptide" evidence="1">
    <location>
        <begin position="1"/>
        <end position="19"/>
    </location>
</feature>
<dbReference type="RefSeq" id="WP_200971301.1">
    <property type="nucleotide sequence ID" value="NZ_CP065592.1"/>
</dbReference>
<gene>
    <name evidence="3" type="ORF">IC614_10220</name>
</gene>
<keyword evidence="1" id="KW-0732">Signal</keyword>
<dbReference type="InterPro" id="IPR021255">
    <property type="entry name" value="DUF2807"/>
</dbReference>
<sequence>MKFLAAFLFALFAIAPAPAAERTYTVTDFDRISVEGPYRVTVTTGSASRARATGPSLAALDRLRLDVEGGTLRIRTARETWTGPGANGPVEIKVTTRQLRAVALSGSGHLSVAGAKGLHFDLIVSGSGTADIGGIAVDRLNVVVIGSGAARLSGTAKLADARVEGSAGFDAAGLNVDDLKIGAATAGEITALARRTAKVVSRGSGDIRIGGRPACTITAEGAGLVTCGAASR</sequence>